<evidence type="ECO:0000313" key="11">
    <source>
        <dbReference type="EMBL" id="CAG5128009.1"/>
    </source>
</evidence>
<keyword evidence="4" id="KW-0812">Transmembrane</keyword>
<evidence type="ECO:0000256" key="3">
    <source>
        <dbReference type="ARBA" id="ARBA00022448"/>
    </source>
</evidence>
<evidence type="ECO:0000256" key="7">
    <source>
        <dbReference type="ARBA" id="ARBA00023128"/>
    </source>
</evidence>
<sequence>MVRLMPRFASRFYEYLIRTADSRVPPKLRPLWEHPAGPKTIFFWSPFAKWTLVIAGLGDMARPAEKLSLRQSVALAGTGFIWSRYSLIIIPKNYSLFAVNFTVGLTGTSQLARIAHHEYNVKPKAEGDDTTEATKAQQPGTA</sequence>
<dbReference type="AlphaFoldDB" id="A0A8S3ZFJ5"/>
<keyword evidence="12" id="KW-1185">Reference proteome</keyword>
<dbReference type="OrthoDB" id="869189at2759"/>
<keyword evidence="5 9" id="KW-0999">Mitochondrion inner membrane</keyword>
<gene>
    <name evidence="11" type="ORF">CUNI_LOCUS13567</name>
</gene>
<protein>
    <recommendedName>
        <fullName evidence="9">Mitochondrial pyruvate carrier</fullName>
    </recommendedName>
</protein>
<comment type="similarity">
    <text evidence="2 9">Belongs to the mitochondrial pyruvate carrier (MPC) (TC 2.A.105) family.</text>
</comment>
<dbReference type="EMBL" id="CAJHNH020002890">
    <property type="protein sequence ID" value="CAG5128009.1"/>
    <property type="molecule type" value="Genomic_DNA"/>
</dbReference>
<dbReference type="InterPro" id="IPR005336">
    <property type="entry name" value="MPC"/>
</dbReference>
<evidence type="ECO:0000313" key="12">
    <source>
        <dbReference type="Proteomes" id="UP000678393"/>
    </source>
</evidence>
<reference evidence="11" key="1">
    <citation type="submission" date="2021-04" db="EMBL/GenBank/DDBJ databases">
        <authorList>
            <consortium name="Molecular Ecology Group"/>
        </authorList>
    </citation>
    <scope>NUCLEOTIDE SEQUENCE</scope>
</reference>
<keyword evidence="6" id="KW-1133">Transmembrane helix</keyword>
<dbReference type="GO" id="GO:0005743">
    <property type="term" value="C:mitochondrial inner membrane"/>
    <property type="evidence" value="ECO:0007669"/>
    <property type="project" value="UniProtKB-SubCell"/>
</dbReference>
<organism evidence="11 12">
    <name type="scientific">Candidula unifasciata</name>
    <dbReference type="NCBI Taxonomy" id="100452"/>
    <lineage>
        <taxon>Eukaryota</taxon>
        <taxon>Metazoa</taxon>
        <taxon>Spiralia</taxon>
        <taxon>Lophotrochozoa</taxon>
        <taxon>Mollusca</taxon>
        <taxon>Gastropoda</taxon>
        <taxon>Heterobranchia</taxon>
        <taxon>Euthyneura</taxon>
        <taxon>Panpulmonata</taxon>
        <taxon>Eupulmonata</taxon>
        <taxon>Stylommatophora</taxon>
        <taxon>Helicina</taxon>
        <taxon>Helicoidea</taxon>
        <taxon>Geomitridae</taxon>
        <taxon>Candidula</taxon>
    </lineage>
</organism>
<evidence type="ECO:0000256" key="9">
    <source>
        <dbReference type="RuleBase" id="RU363100"/>
    </source>
</evidence>
<evidence type="ECO:0000256" key="5">
    <source>
        <dbReference type="ARBA" id="ARBA00022792"/>
    </source>
</evidence>
<keyword evidence="7 9" id="KW-0496">Mitochondrion</keyword>
<dbReference type="Proteomes" id="UP000678393">
    <property type="component" value="Unassembled WGS sequence"/>
</dbReference>
<keyword evidence="8" id="KW-0472">Membrane</keyword>
<accession>A0A8S3ZFJ5</accession>
<comment type="function">
    <text evidence="9">Mediates the uptake of pyruvate into mitochondria.</text>
</comment>
<keyword evidence="3 9" id="KW-0813">Transport</keyword>
<dbReference type="GO" id="GO:0006850">
    <property type="term" value="P:pyruvate import into mitochondria"/>
    <property type="evidence" value="ECO:0007669"/>
    <property type="project" value="InterPro"/>
</dbReference>
<comment type="caution">
    <text evidence="11">The sequence shown here is derived from an EMBL/GenBank/DDBJ whole genome shotgun (WGS) entry which is preliminary data.</text>
</comment>
<dbReference type="PANTHER" id="PTHR14154">
    <property type="entry name" value="UPF0041 BRAIN PROTEIN 44-RELATED"/>
    <property type="match status" value="1"/>
</dbReference>
<name>A0A8S3ZFJ5_9EUPU</name>
<proteinExistence type="inferred from homology"/>
<feature type="compositionally biased region" description="Polar residues" evidence="10">
    <location>
        <begin position="133"/>
        <end position="142"/>
    </location>
</feature>
<feature type="region of interest" description="Disordered" evidence="10">
    <location>
        <begin position="123"/>
        <end position="142"/>
    </location>
</feature>
<evidence type="ECO:0000256" key="2">
    <source>
        <dbReference type="ARBA" id="ARBA00006416"/>
    </source>
</evidence>
<comment type="subcellular location">
    <subcellularLocation>
        <location evidence="1 9">Mitochondrion inner membrane</location>
        <topology evidence="1 9">Multi-pass membrane protein</topology>
    </subcellularLocation>
</comment>
<evidence type="ECO:0000256" key="1">
    <source>
        <dbReference type="ARBA" id="ARBA00004448"/>
    </source>
</evidence>
<evidence type="ECO:0000256" key="6">
    <source>
        <dbReference type="ARBA" id="ARBA00022989"/>
    </source>
</evidence>
<evidence type="ECO:0000256" key="8">
    <source>
        <dbReference type="ARBA" id="ARBA00023136"/>
    </source>
</evidence>
<dbReference type="Pfam" id="PF03650">
    <property type="entry name" value="MPC"/>
    <property type="match status" value="1"/>
</dbReference>
<evidence type="ECO:0000256" key="4">
    <source>
        <dbReference type="ARBA" id="ARBA00022692"/>
    </source>
</evidence>
<evidence type="ECO:0000256" key="10">
    <source>
        <dbReference type="SAM" id="MobiDB-lite"/>
    </source>
</evidence>